<evidence type="ECO:0000313" key="5">
    <source>
        <dbReference type="EMBL" id="KGA19674.1"/>
    </source>
</evidence>
<dbReference type="GO" id="GO:0043758">
    <property type="term" value="F:acetate-CoA ligase (ADP-forming) activity"/>
    <property type="evidence" value="ECO:0007669"/>
    <property type="project" value="InterPro"/>
</dbReference>
<gene>
    <name evidence="5" type="ORF">GM51_6240</name>
</gene>
<dbReference type="SMART" id="SM00881">
    <property type="entry name" value="CoA_binding"/>
    <property type="match status" value="1"/>
</dbReference>
<evidence type="ECO:0000259" key="4">
    <source>
        <dbReference type="PROSITE" id="PS50975"/>
    </source>
</evidence>
<keyword evidence="2" id="KW-0547">Nucleotide-binding</keyword>
<dbReference type="SUPFAM" id="SSF56059">
    <property type="entry name" value="Glutathione synthetase ATP-binding domain-like"/>
    <property type="match status" value="1"/>
</dbReference>
<dbReference type="InterPro" id="IPR016102">
    <property type="entry name" value="Succinyl-CoA_synth-like"/>
</dbReference>
<dbReference type="EMBL" id="JNSL01000028">
    <property type="protein sequence ID" value="KGA19674.1"/>
    <property type="molecule type" value="Genomic_DNA"/>
</dbReference>
<dbReference type="Pfam" id="PF13380">
    <property type="entry name" value="CoA_binding_2"/>
    <property type="match status" value="1"/>
</dbReference>
<dbReference type="PANTHER" id="PTHR43334">
    <property type="entry name" value="ACETATE--COA LIGASE [ADP-FORMING]"/>
    <property type="match status" value="1"/>
</dbReference>
<dbReference type="Gene3D" id="3.30.1490.20">
    <property type="entry name" value="ATP-grasp fold, A domain"/>
    <property type="match status" value="1"/>
</dbReference>
<dbReference type="InterPro" id="IPR011761">
    <property type="entry name" value="ATP-grasp"/>
</dbReference>
<dbReference type="PROSITE" id="PS50975">
    <property type="entry name" value="ATP_GRASP"/>
    <property type="match status" value="1"/>
</dbReference>
<name>A0A094QBZ0_9ZZZZ</name>
<dbReference type="GO" id="GO:0046872">
    <property type="term" value="F:metal ion binding"/>
    <property type="evidence" value="ECO:0007669"/>
    <property type="project" value="InterPro"/>
</dbReference>
<comment type="caution">
    <text evidence="5">The sequence shown here is derived from an EMBL/GenBank/DDBJ whole genome shotgun (WGS) entry which is preliminary data.</text>
</comment>
<evidence type="ECO:0000256" key="3">
    <source>
        <dbReference type="ARBA" id="ARBA00022840"/>
    </source>
</evidence>
<dbReference type="Pfam" id="PF19045">
    <property type="entry name" value="Ligase_CoA_2"/>
    <property type="match status" value="1"/>
</dbReference>
<dbReference type="InterPro" id="IPR032875">
    <property type="entry name" value="Succ_CoA_lig_flav_dom"/>
</dbReference>
<dbReference type="Pfam" id="PF13607">
    <property type="entry name" value="Succ_CoA_lig"/>
    <property type="match status" value="1"/>
</dbReference>
<sequence>MSNPITALWSARSVAVIGATERLGAMGRLPLEYLQRYGYEGEVFPINPKGESILGFKTYKNIKEVQKKIDLALIMVPFDLVHQAVLDCSDANVSVAVVMSSGFAESSDAGADAQSVLVKIAKKSGMRIVGPNCIGSAGGASKLAATFSPVFSGSSTSLEDGNIALVSQSGALGYGIYSLANERGLSIGYVVTTGNEADVIALEVAQALANDNKVSGILIYAESLSDLGLLNEVATSKPTAILKSGRSVAGAIAAASHTGALATEDRVIDAAITASGAVRVDDVEQLLDAGSIFSTELPMKGSNVAILTTSGGSGILGTDAIEKYGLTLAKLSSETIIELDKIVPSYGNTSNPIDVTAAIMSSPDLFERCVKVLIKDPNIDAIVATFCVLVGKDVEAIASTLRDSRSIREIPLVVARTGSKLLAPEADNLFKVSKIPVFPTPERAVRALGMLYKVCLPKRKVNRAALCQPLATPDHKATEAQLKEAFATVGIQIPRSVVVSNKDEVIAAVSKVGGRAVMKAIIPGLLHKSEAGAVALDITETNAMQTYEKLSQLDKNSNSDNKVLIESFIPKGVEALVGVTSSAAGKILTIGVGGVLTEVISDVSLRLLPVDENVVNEMIDETQLGVLLAGVRGAKPANRDAFISTVLRITDAVIDWPIGSELDINPVTVLPEGAWVLDAAYASSAKMADGGGL</sequence>
<dbReference type="InterPro" id="IPR036291">
    <property type="entry name" value="NAD(P)-bd_dom_sf"/>
</dbReference>
<dbReference type="SUPFAM" id="SSF52210">
    <property type="entry name" value="Succinyl-CoA synthetase domains"/>
    <property type="match status" value="2"/>
</dbReference>
<feature type="domain" description="ATP-grasp" evidence="4">
    <location>
        <begin position="483"/>
        <end position="570"/>
    </location>
</feature>
<dbReference type="InterPro" id="IPR051538">
    <property type="entry name" value="Acyl-CoA_Synth/Transferase"/>
</dbReference>
<dbReference type="Gene3D" id="3.40.50.261">
    <property type="entry name" value="Succinyl-CoA synthetase domains"/>
    <property type="match status" value="2"/>
</dbReference>
<evidence type="ECO:0000256" key="2">
    <source>
        <dbReference type="ARBA" id="ARBA00022741"/>
    </source>
</evidence>
<dbReference type="InterPro" id="IPR013815">
    <property type="entry name" value="ATP_grasp_subdomain_1"/>
</dbReference>
<dbReference type="PANTHER" id="PTHR43334:SF1">
    <property type="entry name" value="3-HYDROXYPROPIONATE--COA LIGASE [ADP-FORMING]"/>
    <property type="match status" value="1"/>
</dbReference>
<protein>
    <recommendedName>
        <fullName evidence="4">ATP-grasp domain-containing protein</fullName>
    </recommendedName>
</protein>
<keyword evidence="3" id="KW-0067">ATP-binding</keyword>
<dbReference type="Gene3D" id="3.30.470.20">
    <property type="entry name" value="ATP-grasp fold, B domain"/>
    <property type="match status" value="1"/>
</dbReference>
<dbReference type="SUPFAM" id="SSF51735">
    <property type="entry name" value="NAD(P)-binding Rossmann-fold domains"/>
    <property type="match status" value="1"/>
</dbReference>
<accession>A0A094QBZ0</accession>
<keyword evidence="1" id="KW-0436">Ligase</keyword>
<dbReference type="Gene3D" id="3.40.50.720">
    <property type="entry name" value="NAD(P)-binding Rossmann-like Domain"/>
    <property type="match status" value="1"/>
</dbReference>
<dbReference type="InterPro" id="IPR003781">
    <property type="entry name" value="CoA-bd"/>
</dbReference>
<organism evidence="5">
    <name type="scientific">freshwater metagenome</name>
    <dbReference type="NCBI Taxonomy" id="449393"/>
    <lineage>
        <taxon>unclassified sequences</taxon>
        <taxon>metagenomes</taxon>
        <taxon>ecological metagenomes</taxon>
    </lineage>
</organism>
<evidence type="ECO:0000256" key="1">
    <source>
        <dbReference type="ARBA" id="ARBA00022598"/>
    </source>
</evidence>
<proteinExistence type="predicted"/>
<dbReference type="AlphaFoldDB" id="A0A094QBZ0"/>
<dbReference type="Pfam" id="PF13549">
    <property type="entry name" value="ATP-grasp_5"/>
    <property type="match status" value="1"/>
</dbReference>
<reference evidence="5" key="1">
    <citation type="submission" date="2014-06" db="EMBL/GenBank/DDBJ databases">
        <title>Key roles for freshwater Actinobacteria revealed by deep metagenomic sequencing.</title>
        <authorList>
            <person name="Ghai R."/>
            <person name="Mizuno C.M."/>
            <person name="Picazo A."/>
            <person name="Camacho A."/>
            <person name="Rodriguez-Valera F."/>
        </authorList>
    </citation>
    <scope>NUCLEOTIDE SEQUENCE</scope>
</reference>
<dbReference type="InterPro" id="IPR043938">
    <property type="entry name" value="Ligase_CoA_dom"/>
</dbReference>
<dbReference type="GO" id="GO:0005524">
    <property type="term" value="F:ATP binding"/>
    <property type="evidence" value="ECO:0007669"/>
    <property type="project" value="UniProtKB-KW"/>
</dbReference>